<keyword evidence="7 10" id="KW-1133">Transmembrane helix</keyword>
<evidence type="ECO:0000256" key="8">
    <source>
        <dbReference type="ARBA" id="ARBA00023136"/>
    </source>
</evidence>
<dbReference type="InterPro" id="IPR024744">
    <property type="entry name" value="CSS-motif_dom"/>
</dbReference>
<dbReference type="AlphaFoldDB" id="A0A4R3Z1W5"/>
<evidence type="ECO:0000256" key="10">
    <source>
        <dbReference type="SAM" id="Phobius"/>
    </source>
</evidence>
<dbReference type="Gene3D" id="3.20.20.450">
    <property type="entry name" value="EAL domain"/>
    <property type="match status" value="1"/>
</dbReference>
<name>A0A4R3Z1W5_9GAMM</name>
<keyword evidence="4" id="KW-0973">c-di-GMP</keyword>
<feature type="transmembrane region" description="Helical" evidence="10">
    <location>
        <begin position="240"/>
        <end position="263"/>
    </location>
</feature>
<dbReference type="GO" id="GO:0005886">
    <property type="term" value="C:plasma membrane"/>
    <property type="evidence" value="ECO:0007669"/>
    <property type="project" value="UniProtKB-SubCell"/>
</dbReference>
<organism evidence="12 13">
    <name type="scientific">Biostraticola tofi</name>
    <dbReference type="NCBI Taxonomy" id="466109"/>
    <lineage>
        <taxon>Bacteria</taxon>
        <taxon>Pseudomonadati</taxon>
        <taxon>Pseudomonadota</taxon>
        <taxon>Gammaproteobacteria</taxon>
        <taxon>Enterobacterales</taxon>
        <taxon>Bruguierivoracaceae</taxon>
        <taxon>Biostraticola</taxon>
    </lineage>
</organism>
<accession>A0A4R3Z1W5</accession>
<keyword evidence="6" id="KW-0378">Hydrolase</keyword>
<dbReference type="EC" id="3.1.4.52" evidence="2"/>
<dbReference type="EMBL" id="SMCR01000002">
    <property type="protein sequence ID" value="TCV98897.1"/>
    <property type="molecule type" value="Genomic_DNA"/>
</dbReference>
<dbReference type="InterPro" id="IPR035919">
    <property type="entry name" value="EAL_sf"/>
</dbReference>
<dbReference type="RefSeq" id="WP_131864295.1">
    <property type="nucleotide sequence ID" value="NZ_SMCR01000002.1"/>
</dbReference>
<dbReference type="GO" id="GO:0071111">
    <property type="term" value="F:cyclic-guanylate-specific phosphodiesterase activity"/>
    <property type="evidence" value="ECO:0007669"/>
    <property type="project" value="UniProtKB-EC"/>
</dbReference>
<keyword evidence="13" id="KW-1185">Reference proteome</keyword>
<evidence type="ECO:0000256" key="1">
    <source>
        <dbReference type="ARBA" id="ARBA00004651"/>
    </source>
</evidence>
<dbReference type="Pfam" id="PF12792">
    <property type="entry name" value="CSS-motif"/>
    <property type="match status" value="1"/>
</dbReference>
<evidence type="ECO:0000256" key="2">
    <source>
        <dbReference type="ARBA" id="ARBA00012282"/>
    </source>
</evidence>
<gene>
    <name evidence="12" type="ORF">EDC52_102220</name>
</gene>
<evidence type="ECO:0000256" key="9">
    <source>
        <dbReference type="ARBA" id="ARBA00034290"/>
    </source>
</evidence>
<dbReference type="PANTHER" id="PTHR33121">
    <property type="entry name" value="CYCLIC DI-GMP PHOSPHODIESTERASE PDEF"/>
    <property type="match status" value="1"/>
</dbReference>
<feature type="domain" description="EAL" evidence="11">
    <location>
        <begin position="266"/>
        <end position="520"/>
    </location>
</feature>
<evidence type="ECO:0000256" key="7">
    <source>
        <dbReference type="ARBA" id="ARBA00022989"/>
    </source>
</evidence>
<evidence type="ECO:0000256" key="4">
    <source>
        <dbReference type="ARBA" id="ARBA00022636"/>
    </source>
</evidence>
<dbReference type="Pfam" id="PF00563">
    <property type="entry name" value="EAL"/>
    <property type="match status" value="1"/>
</dbReference>
<keyword evidence="8 10" id="KW-0472">Membrane</keyword>
<dbReference type="Proteomes" id="UP000295719">
    <property type="component" value="Unassembled WGS sequence"/>
</dbReference>
<evidence type="ECO:0000256" key="3">
    <source>
        <dbReference type="ARBA" id="ARBA00022475"/>
    </source>
</evidence>
<proteinExistence type="predicted"/>
<dbReference type="SMART" id="SM00052">
    <property type="entry name" value="EAL"/>
    <property type="match status" value="1"/>
</dbReference>
<comment type="caution">
    <text evidence="12">The sequence shown here is derived from an EMBL/GenBank/DDBJ whole genome shotgun (WGS) entry which is preliminary data.</text>
</comment>
<feature type="transmembrane region" description="Helical" evidence="10">
    <location>
        <begin position="20"/>
        <end position="41"/>
    </location>
</feature>
<sequence>MRSQLEALVPSRIANHYRFVLWMFIPLVLLIASISLVTVVAHHSIIAKASHDMNSMVAFIDKIMVNADHTALRSLTLIDRPCRDIVGPLQLMSLKYPLVRSVNLSLHGLLYCTPVPLQPLSFPHRVPSLSDDSASDIRLNRGTVLFPDFAVIVLRKRSGDFTAGVVIDTQYIRHTMNLLGSGSRMLLVVNNMYLTPLGEVEPVKSLSRGFVSLKVPSADYPFKLRLDMTLNEFIHSVIDIYGYVMLLCFCLAIIISLLIHHWLQASSSLYFNMRQALERKEFKAYFQPIMNAREGYCSGIEVLTRWCHPTDGTVSPDIFIPLAEKSGLIIPLTQQLMRDVASIISTTPVSWRHELHVAFNITALHLASRQIVEDSKVFLSVVQGKRIKLILELTERQFIDVNDTTLGVLKELKALDIGVAMDDFGTGYSGLSYLNKMNIDTIKLDQSFVAMIEKGNTAKIIVDVVINLASQLDIEVVAEGVENTYQQNYLLSKNVQYQQGYLFARPMPMLSFSCWWQAENTHQPAQMPPPLPRQVQSDH</sequence>
<comment type="subcellular location">
    <subcellularLocation>
        <location evidence="1">Cell membrane</location>
        <topology evidence="1">Multi-pass membrane protein</topology>
    </subcellularLocation>
</comment>
<dbReference type="OrthoDB" id="675397at2"/>
<comment type="catalytic activity">
    <reaction evidence="9">
        <text>3',3'-c-di-GMP + H2O = 5'-phosphoguanylyl(3'-&gt;5')guanosine + H(+)</text>
        <dbReference type="Rhea" id="RHEA:24902"/>
        <dbReference type="ChEBI" id="CHEBI:15377"/>
        <dbReference type="ChEBI" id="CHEBI:15378"/>
        <dbReference type="ChEBI" id="CHEBI:58754"/>
        <dbReference type="ChEBI" id="CHEBI:58805"/>
        <dbReference type="EC" id="3.1.4.52"/>
    </reaction>
</comment>
<keyword evidence="3" id="KW-1003">Cell membrane</keyword>
<evidence type="ECO:0000313" key="13">
    <source>
        <dbReference type="Proteomes" id="UP000295719"/>
    </source>
</evidence>
<dbReference type="CDD" id="cd01948">
    <property type="entry name" value="EAL"/>
    <property type="match status" value="1"/>
</dbReference>
<dbReference type="PROSITE" id="PS50883">
    <property type="entry name" value="EAL"/>
    <property type="match status" value="1"/>
</dbReference>
<evidence type="ECO:0000259" key="11">
    <source>
        <dbReference type="PROSITE" id="PS50883"/>
    </source>
</evidence>
<evidence type="ECO:0000256" key="6">
    <source>
        <dbReference type="ARBA" id="ARBA00022801"/>
    </source>
</evidence>
<dbReference type="PANTHER" id="PTHR33121:SF80">
    <property type="entry name" value="CYCLIC DI-GMP PHOSPHODIESTERASE PDEL"/>
    <property type="match status" value="1"/>
</dbReference>
<evidence type="ECO:0000256" key="5">
    <source>
        <dbReference type="ARBA" id="ARBA00022692"/>
    </source>
</evidence>
<evidence type="ECO:0000313" key="12">
    <source>
        <dbReference type="EMBL" id="TCV98897.1"/>
    </source>
</evidence>
<dbReference type="InterPro" id="IPR050706">
    <property type="entry name" value="Cyclic-di-GMP_PDE-like"/>
</dbReference>
<protein>
    <recommendedName>
        <fullName evidence="2">cyclic-guanylate-specific phosphodiesterase</fullName>
        <ecNumber evidence="2">3.1.4.52</ecNumber>
    </recommendedName>
</protein>
<reference evidence="12 13" key="1">
    <citation type="submission" date="2019-03" db="EMBL/GenBank/DDBJ databases">
        <title>Genomic Encyclopedia of Type Strains, Phase IV (KMG-IV): sequencing the most valuable type-strain genomes for metagenomic binning, comparative biology and taxonomic classification.</title>
        <authorList>
            <person name="Goeker M."/>
        </authorList>
    </citation>
    <scope>NUCLEOTIDE SEQUENCE [LARGE SCALE GENOMIC DNA]</scope>
    <source>
        <strain evidence="12 13">DSM 19580</strain>
    </source>
</reference>
<dbReference type="InterPro" id="IPR001633">
    <property type="entry name" value="EAL_dom"/>
</dbReference>
<dbReference type="SUPFAM" id="SSF141868">
    <property type="entry name" value="EAL domain-like"/>
    <property type="match status" value="1"/>
</dbReference>
<keyword evidence="5 10" id="KW-0812">Transmembrane</keyword>